<gene>
    <name evidence="2" type="ORF">UCREL1_4418</name>
</gene>
<dbReference type="InterPro" id="IPR006076">
    <property type="entry name" value="FAD-dep_OxRdtase"/>
</dbReference>
<name>M7TF59_EUTLA</name>
<dbReference type="OrthoDB" id="498204at2759"/>
<feature type="domain" description="FAD dependent oxidoreductase" evidence="1">
    <location>
        <begin position="44"/>
        <end position="322"/>
    </location>
</feature>
<dbReference type="OMA" id="VECHAVF"/>
<evidence type="ECO:0000313" key="3">
    <source>
        <dbReference type="Proteomes" id="UP000012174"/>
    </source>
</evidence>
<dbReference type="PANTHER" id="PTHR13847">
    <property type="entry name" value="SARCOSINE DEHYDROGENASE-RELATED"/>
    <property type="match status" value="1"/>
</dbReference>
<sequence length="341" mass="35693">MAAVWCRDGASRAEAANGEPFAGVPPRWLRSREGDAVQVISEEGSVAQVDPLKLSHHLLQKCLSAGVHLHHPARAIAIHTDAMHGELSGVRIATTPTEPGVSSETETDIPCTRLLIAAGAWSPHVFASLFPRSTAPSLPISSLAGHSLVVRSPRWAGAGVKDGGKQREEKDAKEAQVECHAVFIAAPPGDGYAPEIFSRADGYIYVAGLNSAAEPLPHLPADARAGIRREAIEQLRGTARLVLGSTTDGDDDDDEIEVIREGLCFRPATARGTPILDRIPDAWLGPGVKTRPGAEGGVYLAAGHGPWGISLSLGTGMVMAEMMQGREASADVGGLGFGGLV</sequence>
<dbReference type="SUPFAM" id="SSF51971">
    <property type="entry name" value="Nucleotide-binding domain"/>
    <property type="match status" value="1"/>
</dbReference>
<dbReference type="KEGG" id="ela:UCREL1_4418"/>
<accession>M7TF59</accession>
<proteinExistence type="predicted"/>
<dbReference type="Pfam" id="PF01266">
    <property type="entry name" value="DAO"/>
    <property type="match status" value="1"/>
</dbReference>
<dbReference type="GO" id="GO:0042147">
    <property type="term" value="P:retrograde transport, endosome to Golgi"/>
    <property type="evidence" value="ECO:0007669"/>
    <property type="project" value="TreeGrafter"/>
</dbReference>
<evidence type="ECO:0000313" key="2">
    <source>
        <dbReference type="EMBL" id="EMR68566.1"/>
    </source>
</evidence>
<dbReference type="HOGENOM" id="CLU_007884_14_1_1"/>
<reference evidence="3" key="1">
    <citation type="journal article" date="2013" name="Genome Announc.">
        <title>Draft genome sequence of the grapevine dieback fungus Eutypa lata UCR-EL1.</title>
        <authorList>
            <person name="Blanco-Ulate B."/>
            <person name="Rolshausen P.E."/>
            <person name="Cantu D."/>
        </authorList>
    </citation>
    <scope>NUCLEOTIDE SEQUENCE [LARGE SCALE GENOMIC DNA]</scope>
    <source>
        <strain evidence="3">UCR-EL1</strain>
    </source>
</reference>
<protein>
    <submittedName>
        <fullName evidence="2">Putative fad dependent oxidoreductase superfamily protein</fullName>
    </submittedName>
</protein>
<dbReference type="Gene3D" id="3.50.50.60">
    <property type="entry name" value="FAD/NAD(P)-binding domain"/>
    <property type="match status" value="2"/>
</dbReference>
<dbReference type="PANTHER" id="PTHR13847:SF185">
    <property type="entry name" value="FAD DEPENDENT OXIDOREDUCTASE SUPERFAMILY (AFU_ORTHOLOGUE AFUA_3G02360)"/>
    <property type="match status" value="1"/>
</dbReference>
<evidence type="ECO:0000259" key="1">
    <source>
        <dbReference type="Pfam" id="PF01266"/>
    </source>
</evidence>
<dbReference type="Proteomes" id="UP000012174">
    <property type="component" value="Unassembled WGS sequence"/>
</dbReference>
<dbReference type="InterPro" id="IPR036188">
    <property type="entry name" value="FAD/NAD-bd_sf"/>
</dbReference>
<dbReference type="GO" id="GO:0005770">
    <property type="term" value="C:late endosome"/>
    <property type="evidence" value="ECO:0007669"/>
    <property type="project" value="TreeGrafter"/>
</dbReference>
<keyword evidence="3" id="KW-1185">Reference proteome</keyword>
<dbReference type="AlphaFoldDB" id="M7TF59"/>
<organism evidence="2 3">
    <name type="scientific">Eutypa lata (strain UCR-EL1)</name>
    <name type="common">Grapevine dieback disease fungus</name>
    <name type="synonym">Eutypa armeniacae</name>
    <dbReference type="NCBI Taxonomy" id="1287681"/>
    <lineage>
        <taxon>Eukaryota</taxon>
        <taxon>Fungi</taxon>
        <taxon>Dikarya</taxon>
        <taxon>Ascomycota</taxon>
        <taxon>Pezizomycotina</taxon>
        <taxon>Sordariomycetes</taxon>
        <taxon>Xylariomycetidae</taxon>
        <taxon>Xylariales</taxon>
        <taxon>Diatrypaceae</taxon>
        <taxon>Eutypa</taxon>
    </lineage>
</organism>
<dbReference type="eggNOG" id="KOG2852">
    <property type="taxonomic scope" value="Eukaryota"/>
</dbReference>
<dbReference type="EMBL" id="KB706219">
    <property type="protein sequence ID" value="EMR68566.1"/>
    <property type="molecule type" value="Genomic_DNA"/>
</dbReference>
<dbReference type="STRING" id="1287681.M7TF59"/>
<dbReference type="GO" id="GO:0005829">
    <property type="term" value="C:cytosol"/>
    <property type="evidence" value="ECO:0007669"/>
    <property type="project" value="GOC"/>
</dbReference>